<dbReference type="Pfam" id="PF18306">
    <property type="entry name" value="LDcluster4"/>
    <property type="match status" value="1"/>
</dbReference>
<name>A0ABN1TBL7_9ACTN</name>
<dbReference type="RefSeq" id="WP_344622389.1">
    <property type="nucleotide sequence ID" value="NZ_BAAALD010000007.1"/>
</dbReference>
<dbReference type="InterPro" id="IPR041164">
    <property type="entry name" value="LDcluster4"/>
</dbReference>
<accession>A0ABN1TBL7</accession>
<reference evidence="1 2" key="1">
    <citation type="journal article" date="2019" name="Int. J. Syst. Evol. Microbiol.">
        <title>The Global Catalogue of Microorganisms (GCM) 10K type strain sequencing project: providing services to taxonomists for standard genome sequencing and annotation.</title>
        <authorList>
            <consortium name="The Broad Institute Genomics Platform"/>
            <consortium name="The Broad Institute Genome Sequencing Center for Infectious Disease"/>
            <person name="Wu L."/>
            <person name="Ma J."/>
        </authorList>
    </citation>
    <scope>NUCLEOTIDE SEQUENCE [LARGE SCALE GENOMIC DNA]</scope>
    <source>
        <strain evidence="1 2">JCM 13002</strain>
    </source>
</reference>
<dbReference type="PANTHER" id="PTHR43393">
    <property type="entry name" value="CYTOKININ RIBOSIDE 5'-MONOPHOSPHATE PHOSPHORIBOHYDROLASE"/>
    <property type="match status" value="1"/>
</dbReference>
<gene>
    <name evidence="1" type="ORF">GCM10009663_11560</name>
</gene>
<protein>
    <submittedName>
        <fullName evidence="1">TIGR00725 family protein</fullName>
    </submittedName>
</protein>
<sequence>MTSQDPPAAGPPYVGVIGPGGAGPQECALARRVGELLAGHGAVLLCGGLGGVMEAAAAGARSRGGLTVGLLPGTDRARGNPHLTVALATGLGELRNGLLVRACDALIAVGGSWGTLSEVALGMRLGKPVVSLAGWDLPNAPATASPVPAGTPEEAVAAALGALGALRDRTDG</sequence>
<dbReference type="Gene3D" id="3.40.50.450">
    <property type="match status" value="1"/>
</dbReference>
<dbReference type="EMBL" id="BAAALD010000007">
    <property type="protein sequence ID" value="GAA1073271.1"/>
    <property type="molecule type" value="Genomic_DNA"/>
</dbReference>
<organism evidence="1 2">
    <name type="scientific">Kitasatospora arboriphila</name>
    <dbReference type="NCBI Taxonomy" id="258052"/>
    <lineage>
        <taxon>Bacteria</taxon>
        <taxon>Bacillati</taxon>
        <taxon>Actinomycetota</taxon>
        <taxon>Actinomycetes</taxon>
        <taxon>Kitasatosporales</taxon>
        <taxon>Streptomycetaceae</taxon>
        <taxon>Kitasatospora</taxon>
    </lineage>
</organism>
<dbReference type="InterPro" id="IPR052341">
    <property type="entry name" value="LOG_family_nucleotidases"/>
</dbReference>
<dbReference type="Proteomes" id="UP001499987">
    <property type="component" value="Unassembled WGS sequence"/>
</dbReference>
<evidence type="ECO:0000313" key="1">
    <source>
        <dbReference type="EMBL" id="GAA1073271.1"/>
    </source>
</evidence>
<dbReference type="InterPro" id="IPR005268">
    <property type="entry name" value="CHP00725"/>
</dbReference>
<dbReference type="SUPFAM" id="SSF102405">
    <property type="entry name" value="MCP/YpsA-like"/>
    <property type="match status" value="1"/>
</dbReference>
<comment type="caution">
    <text evidence="1">The sequence shown here is derived from an EMBL/GenBank/DDBJ whole genome shotgun (WGS) entry which is preliminary data.</text>
</comment>
<proteinExistence type="predicted"/>
<keyword evidence="2" id="KW-1185">Reference proteome</keyword>
<evidence type="ECO:0000313" key="2">
    <source>
        <dbReference type="Proteomes" id="UP001499987"/>
    </source>
</evidence>
<dbReference type="NCBIfam" id="TIGR00725">
    <property type="entry name" value="TIGR00725 family protein"/>
    <property type="match status" value="1"/>
</dbReference>
<dbReference type="PANTHER" id="PTHR43393:SF3">
    <property type="entry name" value="LYSINE DECARBOXYLASE-LIKE PROTEIN"/>
    <property type="match status" value="1"/>
</dbReference>